<sequence length="65" mass="7192">MLGADMDVSEPDGLIARQFHSLLSLGGELNLLWRFMRAAFKVLPYFGLYGLQADPQIAKHVSGKT</sequence>
<organism evidence="1 2">
    <name type="scientific">Planomonospora parontospora</name>
    <dbReference type="NCBI Taxonomy" id="58119"/>
    <lineage>
        <taxon>Bacteria</taxon>
        <taxon>Bacillati</taxon>
        <taxon>Actinomycetota</taxon>
        <taxon>Actinomycetes</taxon>
        <taxon>Streptosporangiales</taxon>
        <taxon>Streptosporangiaceae</taxon>
        <taxon>Planomonospora</taxon>
    </lineage>
</organism>
<comment type="caution">
    <text evidence="1">The sequence shown here is derived from an EMBL/GenBank/DDBJ whole genome shotgun (WGS) entry which is preliminary data.</text>
</comment>
<dbReference type="Proteomes" id="UP000627984">
    <property type="component" value="Unassembled WGS sequence"/>
</dbReference>
<dbReference type="EMBL" id="BMQD01000032">
    <property type="protein sequence ID" value="GGK95625.1"/>
    <property type="molecule type" value="Genomic_DNA"/>
</dbReference>
<reference evidence="1" key="2">
    <citation type="submission" date="2022-09" db="EMBL/GenBank/DDBJ databases">
        <authorList>
            <person name="Sun Q."/>
            <person name="Ohkuma M."/>
        </authorList>
    </citation>
    <scope>NUCLEOTIDE SEQUENCE</scope>
    <source>
        <strain evidence="1">JCM 3093</strain>
    </source>
</reference>
<gene>
    <name evidence="1" type="ORF">GCM10010126_63790</name>
</gene>
<accession>A0AA37F7S5</accession>
<protein>
    <submittedName>
        <fullName evidence="1">Uncharacterized protein</fullName>
    </submittedName>
</protein>
<evidence type="ECO:0000313" key="2">
    <source>
        <dbReference type="Proteomes" id="UP000627984"/>
    </source>
</evidence>
<evidence type="ECO:0000313" key="1">
    <source>
        <dbReference type="EMBL" id="GGK95625.1"/>
    </source>
</evidence>
<name>A0AA37F7S5_9ACTN</name>
<dbReference type="AlphaFoldDB" id="A0AA37F7S5"/>
<proteinExistence type="predicted"/>
<reference evidence="1" key="1">
    <citation type="journal article" date="2014" name="Int. J. Syst. Evol. Microbiol.">
        <title>Complete genome sequence of Corynebacterium casei LMG S-19264T (=DSM 44701T), isolated from a smear-ripened cheese.</title>
        <authorList>
            <consortium name="US DOE Joint Genome Institute (JGI-PGF)"/>
            <person name="Walter F."/>
            <person name="Albersmeier A."/>
            <person name="Kalinowski J."/>
            <person name="Ruckert C."/>
        </authorList>
    </citation>
    <scope>NUCLEOTIDE SEQUENCE</scope>
    <source>
        <strain evidence="1">JCM 3093</strain>
    </source>
</reference>